<keyword evidence="5 7" id="KW-0573">Peptidoglycan synthesis</keyword>
<keyword evidence="4 7" id="KW-0133">Cell shape</keyword>
<name>Q0F1F1_9PROT</name>
<sequence>MKRLSNLTGFGLLALMLCMPLTGMADDAGEWKQASIALQDNSAAAVTNLSTQERTILQASLALKTDKPGQALRLLASAKGGSDPLVALLEAEARRQQAIAAVREAGGSGKEVQMLASADLNRGLGEADARLKAFMDRLDPISGEPVDILQPGPDVASIFMFDKARSRMFVYQPGEDGRLKKITDEYVVTGSVKGDKEHRGDGRTPNGIYRFIKKLQGKQLQAIYGPIAFPIDYPNELDRLHHKDGSGIWLHGYPMDVSRRPPQDTRGCFSLSNKRLLAMAKHVSLGKTWVVVGENLRFGHSDDKQKLLASVKQDIESWRHDWATLNTDAYLSHYHPEFHSGTRDLAAWKAYKRRVNAGKAFIDVSLSDMTLIHDPNRWPEGEVVVAEFVQHYRSSNYADSGRKRLYLARSDAKSHWKILLEETLGK</sequence>
<evidence type="ECO:0000256" key="5">
    <source>
        <dbReference type="ARBA" id="ARBA00022984"/>
    </source>
</evidence>
<dbReference type="InterPro" id="IPR005490">
    <property type="entry name" value="LD_TPept_cat_dom"/>
</dbReference>
<evidence type="ECO:0000313" key="11">
    <source>
        <dbReference type="Proteomes" id="UP000005297"/>
    </source>
</evidence>
<dbReference type="eggNOG" id="COG3034">
    <property type="taxonomic scope" value="Bacteria"/>
</dbReference>
<dbReference type="InParanoid" id="Q0F1F1"/>
<feature type="chain" id="PRO_5004171407" evidence="8">
    <location>
        <begin position="26"/>
        <end position="426"/>
    </location>
</feature>
<feature type="signal peptide" evidence="8">
    <location>
        <begin position="1"/>
        <end position="25"/>
    </location>
</feature>
<feature type="domain" description="L,D-TPase catalytic" evidence="9">
    <location>
        <begin position="157"/>
        <end position="292"/>
    </location>
</feature>
<proteinExistence type="inferred from homology"/>
<dbReference type="UniPathway" id="UPA00219"/>
<organism evidence="10 11">
    <name type="scientific">Mariprofundus ferrooxydans PV-1</name>
    <dbReference type="NCBI Taxonomy" id="314345"/>
    <lineage>
        <taxon>Bacteria</taxon>
        <taxon>Pseudomonadati</taxon>
        <taxon>Pseudomonadota</taxon>
        <taxon>Candidatius Mariprofundia</taxon>
        <taxon>Mariprofundales</taxon>
        <taxon>Mariprofundaceae</taxon>
        <taxon>Mariprofundus</taxon>
    </lineage>
</organism>
<evidence type="ECO:0000256" key="2">
    <source>
        <dbReference type="ARBA" id="ARBA00005992"/>
    </source>
</evidence>
<evidence type="ECO:0000256" key="3">
    <source>
        <dbReference type="ARBA" id="ARBA00022679"/>
    </source>
</evidence>
<evidence type="ECO:0000256" key="4">
    <source>
        <dbReference type="ARBA" id="ARBA00022960"/>
    </source>
</evidence>
<dbReference type="CDD" id="cd16913">
    <property type="entry name" value="YkuD_like"/>
    <property type="match status" value="1"/>
</dbReference>
<reference evidence="10 11" key="1">
    <citation type="submission" date="2006-09" db="EMBL/GenBank/DDBJ databases">
        <authorList>
            <person name="Emerson D."/>
            <person name="Ferriera S."/>
            <person name="Johnson J."/>
            <person name="Kravitz S."/>
            <person name="Halpern A."/>
            <person name="Remington K."/>
            <person name="Beeson K."/>
            <person name="Tran B."/>
            <person name="Rogers Y.-H."/>
            <person name="Friedman R."/>
            <person name="Venter J.C."/>
        </authorList>
    </citation>
    <scope>NUCLEOTIDE SEQUENCE [LARGE SCALE GENOMIC DNA]</scope>
    <source>
        <strain evidence="10 11">PV-1</strain>
    </source>
</reference>
<comment type="similarity">
    <text evidence="2">Belongs to the YkuD family.</text>
</comment>
<dbReference type="InterPro" id="IPR038063">
    <property type="entry name" value="Transpep_catalytic_dom"/>
</dbReference>
<dbReference type="Pfam" id="PF24125">
    <property type="entry name" value="Cds6_C"/>
    <property type="match status" value="1"/>
</dbReference>
<dbReference type="GO" id="GO:0009252">
    <property type="term" value="P:peptidoglycan biosynthetic process"/>
    <property type="evidence" value="ECO:0007669"/>
    <property type="project" value="UniProtKB-UniPathway"/>
</dbReference>
<dbReference type="GO" id="GO:0071555">
    <property type="term" value="P:cell wall organization"/>
    <property type="evidence" value="ECO:0007669"/>
    <property type="project" value="UniProtKB-UniRule"/>
</dbReference>
<dbReference type="GO" id="GO:0004180">
    <property type="term" value="F:carboxypeptidase activity"/>
    <property type="evidence" value="ECO:0007669"/>
    <property type="project" value="UniProtKB-ARBA"/>
</dbReference>
<dbReference type="STRING" id="314344.AL013_09465"/>
<dbReference type="PANTHER" id="PTHR36699">
    <property type="entry name" value="LD-TRANSPEPTIDASE"/>
    <property type="match status" value="1"/>
</dbReference>
<evidence type="ECO:0000256" key="7">
    <source>
        <dbReference type="PROSITE-ProRule" id="PRU01373"/>
    </source>
</evidence>
<evidence type="ECO:0000256" key="6">
    <source>
        <dbReference type="ARBA" id="ARBA00023316"/>
    </source>
</evidence>
<dbReference type="OrthoDB" id="5365194at2"/>
<keyword evidence="6 7" id="KW-0961">Cell wall biogenesis/degradation</keyword>
<keyword evidence="8" id="KW-0732">Signal</keyword>
<dbReference type="Gene3D" id="2.40.440.10">
    <property type="entry name" value="L,D-transpeptidase catalytic domain-like"/>
    <property type="match status" value="1"/>
</dbReference>
<dbReference type="RefSeq" id="WP_009849703.1">
    <property type="nucleotide sequence ID" value="NZ_DS022294.1"/>
</dbReference>
<dbReference type="GO" id="GO:0008360">
    <property type="term" value="P:regulation of cell shape"/>
    <property type="evidence" value="ECO:0007669"/>
    <property type="project" value="UniProtKB-UniRule"/>
</dbReference>
<dbReference type="InterPro" id="IPR056203">
    <property type="entry name" value="Cds6_C"/>
</dbReference>
<evidence type="ECO:0000256" key="8">
    <source>
        <dbReference type="SAM" id="SignalP"/>
    </source>
</evidence>
<dbReference type="PROSITE" id="PS52029">
    <property type="entry name" value="LD_TPASE"/>
    <property type="match status" value="1"/>
</dbReference>
<comment type="caution">
    <text evidence="10">The sequence shown here is derived from an EMBL/GenBank/DDBJ whole genome shotgun (WGS) entry which is preliminary data.</text>
</comment>
<protein>
    <submittedName>
        <fullName evidence="10">ErfK/YbiS/YcfS/YnhG</fullName>
    </submittedName>
</protein>
<dbReference type="SUPFAM" id="SSF54427">
    <property type="entry name" value="NTF2-like"/>
    <property type="match status" value="1"/>
</dbReference>
<evidence type="ECO:0000259" key="9">
    <source>
        <dbReference type="PROSITE" id="PS52029"/>
    </source>
</evidence>
<evidence type="ECO:0000313" key="10">
    <source>
        <dbReference type="EMBL" id="EAU55240.1"/>
    </source>
</evidence>
<comment type="pathway">
    <text evidence="1 7">Cell wall biogenesis; peptidoglycan biosynthesis.</text>
</comment>
<dbReference type="EMBL" id="AATS01000003">
    <property type="protein sequence ID" value="EAU55240.1"/>
    <property type="molecule type" value="Genomic_DNA"/>
</dbReference>
<dbReference type="Proteomes" id="UP000005297">
    <property type="component" value="Unassembled WGS sequence"/>
</dbReference>
<dbReference type="InterPro" id="IPR032710">
    <property type="entry name" value="NTF2-like_dom_sf"/>
</dbReference>
<feature type="active site" description="Nucleophile" evidence="7">
    <location>
        <position position="268"/>
    </location>
</feature>
<dbReference type="AlphaFoldDB" id="Q0F1F1"/>
<evidence type="ECO:0000256" key="1">
    <source>
        <dbReference type="ARBA" id="ARBA00004752"/>
    </source>
</evidence>
<dbReference type="HOGENOM" id="CLU_643729_0_0_0"/>
<dbReference type="SUPFAM" id="SSF141523">
    <property type="entry name" value="L,D-transpeptidase catalytic domain-like"/>
    <property type="match status" value="1"/>
</dbReference>
<dbReference type="GO" id="GO:0016740">
    <property type="term" value="F:transferase activity"/>
    <property type="evidence" value="ECO:0007669"/>
    <property type="project" value="UniProtKB-KW"/>
</dbReference>
<feature type="active site" description="Proton donor/acceptor" evidence="7">
    <location>
        <position position="251"/>
    </location>
</feature>
<gene>
    <name evidence="10" type="ORF">SPV1_10926</name>
</gene>
<keyword evidence="11" id="KW-1185">Reference proteome</keyword>
<accession>Q0F1F1</accession>
<dbReference type="PANTHER" id="PTHR36699:SF1">
    <property type="entry name" value="L,D-TRANSPEPTIDASE YAFK-RELATED"/>
    <property type="match status" value="1"/>
</dbReference>
<dbReference type="Pfam" id="PF03734">
    <property type="entry name" value="YkuD"/>
    <property type="match status" value="1"/>
</dbReference>
<keyword evidence="3" id="KW-0808">Transferase</keyword>